<reference evidence="2" key="1">
    <citation type="submission" date="2025-05" db="UniProtKB">
        <authorList>
            <consortium name="RefSeq"/>
        </authorList>
    </citation>
    <scope>NUCLEOTIDE SEQUENCE [LARGE SCALE GENOMIC DNA]</scope>
    <source>
        <strain evidence="2">14028-0561.14</strain>
    </source>
</reference>
<keyword evidence="1" id="KW-0732">Signal</keyword>
<keyword evidence="2" id="KW-1185">Reference proteome</keyword>
<dbReference type="RefSeq" id="XP_017033232.1">
    <property type="nucleotide sequence ID" value="XM_017177743.2"/>
</dbReference>
<protein>
    <submittedName>
        <fullName evidence="3">Uncharacterized protein</fullName>
    </submittedName>
</protein>
<dbReference type="AlphaFoldDB" id="A0A6P4IVZ9"/>
<name>A0A6P4IVZ9_DROKI</name>
<evidence type="ECO:0000313" key="2">
    <source>
        <dbReference type="Proteomes" id="UP001652661"/>
    </source>
</evidence>
<reference evidence="3" key="2">
    <citation type="submission" date="2025-08" db="UniProtKB">
        <authorList>
            <consortium name="RefSeq"/>
        </authorList>
    </citation>
    <scope>IDENTIFICATION</scope>
    <source>
        <strain evidence="3">14028-0561.14</strain>
        <tissue evidence="3">Whole fly</tissue>
    </source>
</reference>
<gene>
    <name evidence="3" type="primary">LOC108082398</name>
</gene>
<dbReference type="GeneID" id="108082398"/>
<dbReference type="OrthoDB" id="7831947at2759"/>
<proteinExistence type="predicted"/>
<evidence type="ECO:0000256" key="1">
    <source>
        <dbReference type="SAM" id="SignalP"/>
    </source>
</evidence>
<feature type="chain" id="PRO_5028035400" evidence="1">
    <location>
        <begin position="27"/>
        <end position="64"/>
    </location>
</feature>
<accession>A0A6P4IVZ9</accession>
<feature type="signal peptide" evidence="1">
    <location>
        <begin position="1"/>
        <end position="26"/>
    </location>
</feature>
<sequence length="64" mass="7317">MLLLQSIFMKILAFLLVCCWLGHVTCQSDYELEDGQREGPPEKQEIPVGDIAQGDWDFEGLLYN</sequence>
<evidence type="ECO:0000313" key="3">
    <source>
        <dbReference type="RefSeq" id="XP_017033232.1"/>
    </source>
</evidence>
<organism evidence="2 3">
    <name type="scientific">Drosophila kikkawai</name>
    <name type="common">Fruit fly</name>
    <dbReference type="NCBI Taxonomy" id="30033"/>
    <lineage>
        <taxon>Eukaryota</taxon>
        <taxon>Metazoa</taxon>
        <taxon>Ecdysozoa</taxon>
        <taxon>Arthropoda</taxon>
        <taxon>Hexapoda</taxon>
        <taxon>Insecta</taxon>
        <taxon>Pterygota</taxon>
        <taxon>Neoptera</taxon>
        <taxon>Endopterygota</taxon>
        <taxon>Diptera</taxon>
        <taxon>Brachycera</taxon>
        <taxon>Muscomorpha</taxon>
        <taxon>Ephydroidea</taxon>
        <taxon>Drosophilidae</taxon>
        <taxon>Drosophila</taxon>
        <taxon>Sophophora</taxon>
    </lineage>
</organism>
<dbReference type="Proteomes" id="UP001652661">
    <property type="component" value="Chromosome 2R"/>
</dbReference>